<dbReference type="InterPro" id="IPR000086">
    <property type="entry name" value="NUDIX_hydrolase_dom"/>
</dbReference>
<evidence type="ECO:0000313" key="8">
    <source>
        <dbReference type="EMBL" id="KKR20716.1"/>
    </source>
</evidence>
<accession>A0A837HUU1</accession>
<dbReference type="GO" id="GO:0006167">
    <property type="term" value="P:AMP biosynthetic process"/>
    <property type="evidence" value="ECO:0007669"/>
    <property type="project" value="TreeGrafter"/>
</dbReference>
<reference evidence="8 9" key="1">
    <citation type="journal article" date="2015" name="Nature">
        <title>rRNA introns, odd ribosomes, and small enigmatic genomes across a large radiation of phyla.</title>
        <authorList>
            <person name="Brown C.T."/>
            <person name="Hug L.A."/>
            <person name="Thomas B.C."/>
            <person name="Sharon I."/>
            <person name="Castelle C.J."/>
            <person name="Singh A."/>
            <person name="Wilkins M.J."/>
            <person name="Williams K.H."/>
            <person name="Banfield J.F."/>
        </authorList>
    </citation>
    <scope>NUCLEOTIDE SEQUENCE [LARGE SCALE GENOMIC DNA]</scope>
</reference>
<dbReference type="Gene3D" id="3.90.79.10">
    <property type="entry name" value="Nucleoside Triphosphate Pyrophosphohydrolase"/>
    <property type="match status" value="1"/>
</dbReference>
<evidence type="ECO:0000256" key="1">
    <source>
        <dbReference type="ARBA" id="ARBA00005582"/>
    </source>
</evidence>
<evidence type="ECO:0000256" key="5">
    <source>
        <dbReference type="ARBA" id="ARBA00032644"/>
    </source>
</evidence>
<protein>
    <recommendedName>
        <fullName evidence="2">Bis(5'-nucleosyl)-tetraphosphatase [asymmetrical]</fullName>
    </recommendedName>
    <alternativeName>
        <fullName evidence="5">Diadenosine 5',5'''-P1,P4-tetraphosphate asymmetrical hydrolase</fullName>
    </alternativeName>
</protein>
<dbReference type="InterPro" id="IPR051325">
    <property type="entry name" value="Nudix_hydrolase_domain"/>
</dbReference>
<dbReference type="GO" id="GO:0004081">
    <property type="term" value="F:bis(5'-nucleosyl)-tetraphosphatase (asymmetrical) activity"/>
    <property type="evidence" value="ECO:0007669"/>
    <property type="project" value="TreeGrafter"/>
</dbReference>
<dbReference type="InterPro" id="IPR020084">
    <property type="entry name" value="NUDIX_hydrolase_CS"/>
</dbReference>
<dbReference type="PRINTS" id="PR00502">
    <property type="entry name" value="NUDIXFAMILY"/>
</dbReference>
<evidence type="ECO:0000256" key="6">
    <source>
        <dbReference type="RuleBase" id="RU003476"/>
    </source>
</evidence>
<dbReference type="GO" id="GO:0006754">
    <property type="term" value="P:ATP biosynthetic process"/>
    <property type="evidence" value="ECO:0007669"/>
    <property type="project" value="TreeGrafter"/>
</dbReference>
<evidence type="ECO:0000259" key="7">
    <source>
        <dbReference type="PROSITE" id="PS51462"/>
    </source>
</evidence>
<organism evidence="8 9">
    <name type="scientific">Candidatus Nomurabacteria bacterium GW2011_GWC2_39_41</name>
    <dbReference type="NCBI Taxonomy" id="1618754"/>
    <lineage>
        <taxon>Bacteria</taxon>
        <taxon>Candidatus Nomuraibacteriota</taxon>
    </lineage>
</organism>
<comment type="caution">
    <text evidence="8">The sequence shown here is derived from an EMBL/GenBank/DDBJ whole genome shotgun (WGS) entry which is preliminary data.</text>
</comment>
<dbReference type="GO" id="GO:0000166">
    <property type="term" value="F:nucleotide binding"/>
    <property type="evidence" value="ECO:0007669"/>
    <property type="project" value="UniProtKB-KW"/>
</dbReference>
<dbReference type="Proteomes" id="UP000034656">
    <property type="component" value="Unassembled WGS sequence"/>
</dbReference>
<name>A0A837HUU1_9BACT</name>
<keyword evidence="4 6" id="KW-0378">Hydrolase</keyword>
<dbReference type="InterPro" id="IPR015797">
    <property type="entry name" value="NUDIX_hydrolase-like_dom_sf"/>
</dbReference>
<evidence type="ECO:0000256" key="2">
    <source>
        <dbReference type="ARBA" id="ARBA00018911"/>
    </source>
</evidence>
<comment type="similarity">
    <text evidence="1 6">Belongs to the Nudix hydrolase family.</text>
</comment>
<keyword evidence="3" id="KW-0547">Nucleotide-binding</keyword>
<dbReference type="PROSITE" id="PS00893">
    <property type="entry name" value="NUDIX_BOX"/>
    <property type="match status" value="1"/>
</dbReference>
<dbReference type="Pfam" id="PF00293">
    <property type="entry name" value="NUDIX"/>
    <property type="match status" value="1"/>
</dbReference>
<gene>
    <name evidence="8" type="ORF">UT51_C0002G0151</name>
</gene>
<evidence type="ECO:0000256" key="3">
    <source>
        <dbReference type="ARBA" id="ARBA00022741"/>
    </source>
</evidence>
<evidence type="ECO:0000256" key="4">
    <source>
        <dbReference type="ARBA" id="ARBA00022801"/>
    </source>
</evidence>
<feature type="domain" description="Nudix hydrolase" evidence="7">
    <location>
        <begin position="7"/>
        <end position="140"/>
    </location>
</feature>
<dbReference type="CDD" id="cd03428">
    <property type="entry name" value="NUDIX_Ap4A_Nudt2"/>
    <property type="match status" value="1"/>
</dbReference>
<sequence>MRNMETKKEQSFGVIPVFKENNNFLFCLIHEAEGHWGFPKGHQDAGESEEETAKRELQEETGINNVILDKKSFIEKYSFERASIQYNKSAKYFIGFVSSITATTPENFKKEILELRWVNYNEAKQLLTFPEAREVLNQAFEYLKTEFS</sequence>
<proteinExistence type="inferred from homology"/>
<evidence type="ECO:0000313" key="9">
    <source>
        <dbReference type="Proteomes" id="UP000034656"/>
    </source>
</evidence>
<dbReference type="PANTHER" id="PTHR21340">
    <property type="entry name" value="DIADENOSINE 5,5-P1,P4-TETRAPHOSPHATE PYROPHOSPHOHYDROLASE MUTT"/>
    <property type="match status" value="1"/>
</dbReference>
<dbReference type="SUPFAM" id="SSF55811">
    <property type="entry name" value="Nudix"/>
    <property type="match status" value="1"/>
</dbReference>
<dbReference type="InterPro" id="IPR003565">
    <property type="entry name" value="Tetra_PHTase"/>
</dbReference>
<dbReference type="AlphaFoldDB" id="A0A837HUU1"/>
<dbReference type="InterPro" id="IPR020476">
    <property type="entry name" value="Nudix_hydrolase"/>
</dbReference>
<dbReference type="PROSITE" id="PS51462">
    <property type="entry name" value="NUDIX"/>
    <property type="match status" value="1"/>
</dbReference>
<dbReference type="PANTHER" id="PTHR21340:SF0">
    <property type="entry name" value="BIS(5'-NUCLEOSYL)-TETRAPHOSPHATASE [ASYMMETRICAL]"/>
    <property type="match status" value="1"/>
</dbReference>
<dbReference type="EMBL" id="LBXB01000002">
    <property type="protein sequence ID" value="KKR20716.1"/>
    <property type="molecule type" value="Genomic_DNA"/>
</dbReference>